<dbReference type="EMBL" id="CP102381">
    <property type="protein sequence ID" value="WEJ62192.1"/>
    <property type="molecule type" value="Genomic_DNA"/>
</dbReference>
<dbReference type="PANTHER" id="PTHR30481">
    <property type="entry name" value="DNA ADENINE METHYLASE"/>
    <property type="match status" value="1"/>
</dbReference>
<evidence type="ECO:0000256" key="2">
    <source>
        <dbReference type="ARBA" id="ARBA00022679"/>
    </source>
</evidence>
<dbReference type="Proteomes" id="UP001222275">
    <property type="component" value="Chromosome"/>
</dbReference>
<dbReference type="PANTHER" id="PTHR30481:SF4">
    <property type="entry name" value="SITE-SPECIFIC DNA-METHYLTRANSFERASE (ADENINE-SPECIFIC)"/>
    <property type="match status" value="1"/>
</dbReference>
<keyword evidence="3" id="KW-0949">S-adenosyl-L-methionine</keyword>
<keyword evidence="2" id="KW-0808">Transferase</keyword>
<evidence type="ECO:0000256" key="1">
    <source>
        <dbReference type="ARBA" id="ARBA00022603"/>
    </source>
</evidence>
<organism evidence="4 5">
    <name type="scientific">Thiomicrorhabdus lithotrophica</name>
    <dbReference type="NCBI Taxonomy" id="2949997"/>
    <lineage>
        <taxon>Bacteria</taxon>
        <taxon>Pseudomonadati</taxon>
        <taxon>Pseudomonadota</taxon>
        <taxon>Gammaproteobacteria</taxon>
        <taxon>Thiotrichales</taxon>
        <taxon>Piscirickettsiaceae</taxon>
        <taxon>Thiomicrorhabdus</taxon>
    </lineage>
</organism>
<dbReference type="RefSeq" id="WP_275594449.1">
    <property type="nucleotide sequence ID" value="NZ_CP102381.1"/>
</dbReference>
<dbReference type="PIRSF" id="PIRSF000398">
    <property type="entry name" value="M_m6A_EcoRV"/>
    <property type="match status" value="1"/>
</dbReference>
<dbReference type="Pfam" id="PF02086">
    <property type="entry name" value="MethyltransfD12"/>
    <property type="match status" value="1"/>
</dbReference>
<dbReference type="Gene3D" id="3.40.50.150">
    <property type="entry name" value="Vaccinia Virus protein VP39"/>
    <property type="match status" value="2"/>
</dbReference>
<proteinExistence type="predicted"/>
<dbReference type="SUPFAM" id="SSF53335">
    <property type="entry name" value="S-adenosyl-L-methionine-dependent methyltransferases"/>
    <property type="match status" value="1"/>
</dbReference>
<dbReference type="InterPro" id="IPR029063">
    <property type="entry name" value="SAM-dependent_MTases_sf"/>
</dbReference>
<keyword evidence="5" id="KW-1185">Reference proteome</keyword>
<sequence>MQPIKSPVLRYHGGKFRIADWIQSFFPPHTIYVEPFGGAASVLMTKKPSDREVYNDLDSEIVNVFEVLRNNPSELARLINLTPYARDEWKQSYEKTDNKIELARRTILRAYASFGSGGATKGTSGFRCYSKPDSTFSPKEWNNYANKIEAFTDRLRSVIIENKNAINVIKDHDHEKTLFFIDPPYITETRTMTPGTKYYRHEMDNEAHQELINTLLELKGAVVLSGYDHHIYDVLIDNGWEKHHKKSRAQGHKGTTSRVETVWLNPKCANHQSQQQLFS</sequence>
<gene>
    <name evidence="4" type="ORF">NR989_09240</name>
</gene>
<dbReference type="GO" id="GO:0032259">
    <property type="term" value="P:methylation"/>
    <property type="evidence" value="ECO:0007669"/>
    <property type="project" value="UniProtKB-KW"/>
</dbReference>
<evidence type="ECO:0000313" key="4">
    <source>
        <dbReference type="EMBL" id="WEJ62192.1"/>
    </source>
</evidence>
<evidence type="ECO:0000256" key="3">
    <source>
        <dbReference type="ARBA" id="ARBA00022691"/>
    </source>
</evidence>
<keyword evidence="1 4" id="KW-0489">Methyltransferase</keyword>
<protein>
    <submittedName>
        <fullName evidence="4">DNA adenine methylase</fullName>
    </submittedName>
</protein>
<name>A0ABY8CAD5_9GAMM</name>
<evidence type="ECO:0000313" key="5">
    <source>
        <dbReference type="Proteomes" id="UP001222275"/>
    </source>
</evidence>
<accession>A0ABY8CAD5</accession>
<dbReference type="InterPro" id="IPR012327">
    <property type="entry name" value="MeTrfase_D12"/>
</dbReference>
<dbReference type="InterPro" id="IPR012263">
    <property type="entry name" value="M_m6A_EcoRV"/>
</dbReference>
<reference evidence="4 5" key="1">
    <citation type="submission" date="2022-06" db="EMBL/GenBank/DDBJ databases">
        <title>Thiomicrohabdus sp. nov, an obligately chemolithoautotrophic, sulfur-oxidizing bacterium isolated from beach of Guanyin Mountain. Amoy.</title>
        <authorList>
            <person name="Zhu H."/>
        </authorList>
    </citation>
    <scope>NUCLEOTIDE SEQUENCE [LARGE SCALE GENOMIC DNA]</scope>
    <source>
        <strain evidence="4 5">XGS-01</strain>
    </source>
</reference>
<dbReference type="PRINTS" id="PR00505">
    <property type="entry name" value="D12N6MTFRASE"/>
</dbReference>
<dbReference type="GO" id="GO:0008168">
    <property type="term" value="F:methyltransferase activity"/>
    <property type="evidence" value="ECO:0007669"/>
    <property type="project" value="UniProtKB-KW"/>
</dbReference>